<gene>
    <name evidence="2" type="ORF">FCC1311_017392</name>
</gene>
<evidence type="ECO:0000259" key="1">
    <source>
        <dbReference type="Pfam" id="PF13472"/>
    </source>
</evidence>
<dbReference type="Proteomes" id="UP000241890">
    <property type="component" value="Unassembled WGS sequence"/>
</dbReference>
<protein>
    <recommendedName>
        <fullName evidence="1">SGNH hydrolase-type esterase domain-containing protein</fullName>
    </recommendedName>
</protein>
<dbReference type="Pfam" id="PF13472">
    <property type="entry name" value="Lipase_GDSL_2"/>
    <property type="match status" value="1"/>
</dbReference>
<comment type="caution">
    <text evidence="2">The sequence shown here is derived from an EMBL/GenBank/DDBJ whole genome shotgun (WGS) entry which is preliminary data.</text>
</comment>
<dbReference type="AlphaFoldDB" id="A0A2R5G3D6"/>
<evidence type="ECO:0000313" key="2">
    <source>
        <dbReference type="EMBL" id="GBG25520.1"/>
    </source>
</evidence>
<proteinExistence type="predicted"/>
<dbReference type="SUPFAM" id="SSF52266">
    <property type="entry name" value="SGNH hydrolase"/>
    <property type="match status" value="1"/>
</dbReference>
<organism evidence="2 3">
    <name type="scientific">Hondaea fermentalgiana</name>
    <dbReference type="NCBI Taxonomy" id="2315210"/>
    <lineage>
        <taxon>Eukaryota</taxon>
        <taxon>Sar</taxon>
        <taxon>Stramenopiles</taxon>
        <taxon>Bigyra</taxon>
        <taxon>Labyrinthulomycetes</taxon>
        <taxon>Thraustochytrida</taxon>
        <taxon>Thraustochytriidae</taxon>
        <taxon>Hondaea</taxon>
    </lineage>
</organism>
<evidence type="ECO:0000313" key="3">
    <source>
        <dbReference type="Proteomes" id="UP000241890"/>
    </source>
</evidence>
<feature type="domain" description="SGNH hydrolase-type esterase" evidence="1">
    <location>
        <begin position="20"/>
        <end position="206"/>
    </location>
</feature>
<dbReference type="InterPro" id="IPR036514">
    <property type="entry name" value="SGNH_hydro_sf"/>
</dbReference>
<keyword evidence="3" id="KW-1185">Reference proteome</keyword>
<sequence length="329" mass="36613">MSTETADKESELMTDGAVLFYGDSITWGMAHNYTGRYEKTWPRLLTKRLDQYNLKVVESALCSRTTALDDDGNGEWLTGAQPHDFNGLDHFVPEFISACPKWLVVLLGTNDLRTSIRKRVKARTRLDARQIAKSCARVPLAAREIHAKNPFFRSGLRIIVVCPPQVNLNALARELGYDDSSAHIAQDFSRAYKQMCEEHDFLYAEAPVDMSSSIDGIHVTEEANELYADAVCMKQQYSAKEELGTIAGVPKHDMNKRIDMEIMLVDKFSRICSVLSPADINDILATTSSAQGEPWSEVERILSKALAKVQTLAGAELAEQLSRVIGIAL</sequence>
<dbReference type="Gene3D" id="3.40.50.1110">
    <property type="entry name" value="SGNH hydrolase"/>
    <property type="match status" value="1"/>
</dbReference>
<dbReference type="EMBL" id="BEYU01000012">
    <property type="protein sequence ID" value="GBG25520.1"/>
    <property type="molecule type" value="Genomic_DNA"/>
</dbReference>
<accession>A0A2R5G3D6</accession>
<reference evidence="2 3" key="1">
    <citation type="submission" date="2017-12" db="EMBL/GenBank/DDBJ databases">
        <title>Sequencing, de novo assembly and annotation of complete genome of a new Thraustochytrid species, strain FCC1311.</title>
        <authorList>
            <person name="Sedici K."/>
            <person name="Godart F."/>
            <person name="Aiese Cigliano R."/>
            <person name="Sanseverino W."/>
            <person name="Barakat M."/>
            <person name="Ortet P."/>
            <person name="Marechal E."/>
            <person name="Cagnac O."/>
            <person name="Amato A."/>
        </authorList>
    </citation>
    <scope>NUCLEOTIDE SEQUENCE [LARGE SCALE GENOMIC DNA]</scope>
</reference>
<name>A0A2R5G3D6_9STRA</name>
<dbReference type="InterPro" id="IPR013830">
    <property type="entry name" value="SGNH_hydro"/>
</dbReference>
<dbReference type="InParanoid" id="A0A2R5G3D6"/>